<protein>
    <submittedName>
        <fullName evidence="1">Uncharacterized protein</fullName>
    </submittedName>
</protein>
<dbReference type="RefSeq" id="WP_191074388.1">
    <property type="nucleotide sequence ID" value="NZ_JACTAG010000001.1"/>
</dbReference>
<name>A0A927D1L0_9RHOB</name>
<proteinExistence type="predicted"/>
<keyword evidence="2" id="KW-1185">Reference proteome</keyword>
<sequence>MNRRLMVYLALVLIVGLYLYDRETSTETVLPATVTGVEARDDAAGPEIWHITAQIGDQRVVLSPLQARPDLSPGDRICVTRIQRPDQPDELRRANAGATC</sequence>
<accession>A0A927D1L0</accession>
<dbReference type="AlphaFoldDB" id="A0A927D1L0"/>
<gene>
    <name evidence="1" type="ORF">H9Q16_05765</name>
</gene>
<dbReference type="EMBL" id="JACTAG010000001">
    <property type="protein sequence ID" value="MBD3663420.1"/>
    <property type="molecule type" value="Genomic_DNA"/>
</dbReference>
<reference evidence="1" key="1">
    <citation type="submission" date="2020-08" db="EMBL/GenBank/DDBJ databases">
        <title>Sulfitobacter aestuariivivens sp. nov., isolated from a tidal flat.</title>
        <authorList>
            <person name="Park S."/>
            <person name="Yoon J.-H."/>
        </authorList>
    </citation>
    <scope>NUCLEOTIDE SEQUENCE</scope>
    <source>
        <strain evidence="1">TSTF-M16</strain>
    </source>
</reference>
<dbReference type="Proteomes" id="UP000635142">
    <property type="component" value="Unassembled WGS sequence"/>
</dbReference>
<organism evidence="1 2">
    <name type="scientific">Sulfitobacter aestuariivivens</name>
    <dbReference type="NCBI Taxonomy" id="2766981"/>
    <lineage>
        <taxon>Bacteria</taxon>
        <taxon>Pseudomonadati</taxon>
        <taxon>Pseudomonadota</taxon>
        <taxon>Alphaproteobacteria</taxon>
        <taxon>Rhodobacterales</taxon>
        <taxon>Roseobacteraceae</taxon>
        <taxon>Sulfitobacter</taxon>
    </lineage>
</organism>
<evidence type="ECO:0000313" key="2">
    <source>
        <dbReference type="Proteomes" id="UP000635142"/>
    </source>
</evidence>
<evidence type="ECO:0000313" key="1">
    <source>
        <dbReference type="EMBL" id="MBD3663420.1"/>
    </source>
</evidence>
<comment type="caution">
    <text evidence="1">The sequence shown here is derived from an EMBL/GenBank/DDBJ whole genome shotgun (WGS) entry which is preliminary data.</text>
</comment>